<dbReference type="OrthoDB" id="9810303at2"/>
<sequence length="346" mass="39102">MESKIYVAIPAYNASKTIGNVVSAALKHVSTVIVIDDGSTDNTAIVAFEAGAGIITLGKNKGKGNALKIFFQKAIQEKFDAVITLDADGQHDPEEIPLFLHEHKLFPESTIVGNRFREKEKIPDARYNAMRIAQFYISLSANQYLEDSQCGFRLYPMAIIKNIPLTTERYVTESEILMKVGDMGKTIRFVDIKTIYNNSKSYLTPVYDVSSIAAYVISYIHIKWFVEGLTPNNPYTYSTIGYIRDTLGEKKSLNMFFQTLTVFTALPASIFFYLEYSLLQFFIPYNFASIRKLDCGFSRIVLATQMLPILLIVALIEKCLKTTGCKINLVSGTIKKFYPNLWKNKR</sequence>
<evidence type="ECO:0000313" key="7">
    <source>
        <dbReference type="Proteomes" id="UP000501926"/>
    </source>
</evidence>
<evidence type="ECO:0000256" key="1">
    <source>
        <dbReference type="SAM" id="Phobius"/>
    </source>
</evidence>
<keyword evidence="3" id="KW-0328">Glycosyltransferase</keyword>
<dbReference type="Gene3D" id="3.90.550.10">
    <property type="entry name" value="Spore Coat Polysaccharide Biosynthesis Protein SpsA, Chain A"/>
    <property type="match status" value="1"/>
</dbReference>
<protein>
    <submittedName>
        <fullName evidence="4">Putative dolichyl-phosphate beta-glucosyltransferase</fullName>
        <ecNumber evidence="3 4">2.4.1.117</ecNumber>
    </submittedName>
    <submittedName>
        <fullName evidence="3">Similar to dolichyl-phosphate beta-glucosyltransferase</fullName>
    </submittedName>
</protein>
<dbReference type="KEGG" id="kst:KSMBR1_0797"/>
<evidence type="ECO:0000259" key="2">
    <source>
        <dbReference type="Pfam" id="PF00535"/>
    </source>
</evidence>
<evidence type="ECO:0000313" key="5">
    <source>
        <dbReference type="EMBL" id="SOH03308.1"/>
    </source>
</evidence>
<dbReference type="CAZy" id="GT2">
    <property type="family name" value="Glycosyltransferase Family 2"/>
</dbReference>
<dbReference type="PANTHER" id="PTHR48090:SF7">
    <property type="entry name" value="RFBJ PROTEIN"/>
    <property type="match status" value="1"/>
</dbReference>
<dbReference type="GO" id="GO:0004581">
    <property type="term" value="F:dolichyl-phosphate beta-glucosyltransferase activity"/>
    <property type="evidence" value="ECO:0007669"/>
    <property type="project" value="UniProtKB-EC"/>
</dbReference>
<organism evidence="3">
    <name type="scientific">Kuenenia stuttgartiensis</name>
    <dbReference type="NCBI Taxonomy" id="174633"/>
    <lineage>
        <taxon>Bacteria</taxon>
        <taxon>Pseudomonadati</taxon>
        <taxon>Planctomycetota</taxon>
        <taxon>Candidatus Brocadiia</taxon>
        <taxon>Candidatus Brocadiales</taxon>
        <taxon>Candidatus Brocadiaceae</taxon>
        <taxon>Candidatus Kuenenia</taxon>
    </lineage>
</organism>
<dbReference type="EMBL" id="CT573071">
    <property type="protein sequence ID" value="CAJ74096.1"/>
    <property type="molecule type" value="Genomic_DNA"/>
</dbReference>
<keyword evidence="3" id="KW-0808">Transferase</keyword>
<accession>Q1Q267</accession>
<feature type="transmembrane region" description="Helical" evidence="1">
    <location>
        <begin position="296"/>
        <end position="316"/>
    </location>
</feature>
<evidence type="ECO:0000313" key="3">
    <source>
        <dbReference type="EMBL" id="CAJ74096.1"/>
    </source>
</evidence>
<dbReference type="Pfam" id="PF00535">
    <property type="entry name" value="Glycos_transf_2"/>
    <property type="match status" value="1"/>
</dbReference>
<dbReference type="EMBL" id="LT934425">
    <property type="protein sequence ID" value="SOH03308.1"/>
    <property type="molecule type" value="Genomic_DNA"/>
</dbReference>
<dbReference type="PANTHER" id="PTHR48090">
    <property type="entry name" value="UNDECAPRENYL-PHOSPHATE 4-DEOXY-4-FORMAMIDO-L-ARABINOSE TRANSFERASE-RELATED"/>
    <property type="match status" value="1"/>
</dbReference>
<keyword evidence="6" id="KW-1185">Reference proteome</keyword>
<reference evidence="3" key="1">
    <citation type="journal article" date="2006" name="Nature">
        <title>Deciphering the evolution and metabolism of an anammox bacterium from a community genome.</title>
        <authorList>
            <person name="Strous M."/>
            <person name="Pelletier E."/>
            <person name="Mangenot S."/>
            <person name="Rattei T."/>
            <person name="Lehner A."/>
            <person name="Taylor M.W."/>
            <person name="Horn M."/>
            <person name="Daims H."/>
            <person name="Bartol-Mavel D."/>
            <person name="Wincker P."/>
            <person name="Barbe V."/>
            <person name="Fonknechten N."/>
            <person name="Vallenet D."/>
            <person name="Segurens B."/>
            <person name="Schenowitz-Truong C."/>
            <person name="Medigue C."/>
            <person name="Collingro A."/>
            <person name="Snel B."/>
            <person name="Dutilh B.E."/>
            <person name="OpDenCamp H.J.M."/>
            <person name="vanDerDrift C."/>
            <person name="Cirpus I."/>
            <person name="vanDePas-Schoonen K.T."/>
            <person name="Harhangi H.R."/>
            <person name="vanNiftrik L."/>
            <person name="Schmid M."/>
            <person name="Keltjens J."/>
            <person name="vanDeVossenberg J."/>
            <person name="Kartal B."/>
            <person name="Meier H."/>
            <person name="Frishman D."/>
            <person name="Huynen M.A."/>
            <person name="Mewes H."/>
            <person name="Weissenbach J."/>
            <person name="Jetten M.S.M."/>
            <person name="Wagner M."/>
            <person name="LePaslier D."/>
        </authorList>
    </citation>
    <scope>NUCLEOTIDE SEQUENCE</scope>
</reference>
<feature type="domain" description="Glycosyltransferase 2-like" evidence="2">
    <location>
        <begin position="7"/>
        <end position="161"/>
    </location>
</feature>
<dbReference type="Proteomes" id="UP000501926">
    <property type="component" value="Chromosome"/>
</dbReference>
<keyword evidence="1" id="KW-1133">Transmembrane helix</keyword>
<evidence type="ECO:0000313" key="4">
    <source>
        <dbReference type="EMBL" id="QII11126.1"/>
    </source>
</evidence>
<keyword evidence="1" id="KW-0812">Transmembrane</keyword>
<dbReference type="InterPro" id="IPR029044">
    <property type="entry name" value="Nucleotide-diphossugar_trans"/>
</dbReference>
<reference evidence="6" key="3">
    <citation type="submission" date="2017-10" db="EMBL/GenBank/DDBJ databases">
        <authorList>
            <person name="Frank J."/>
        </authorList>
    </citation>
    <scope>NUCLEOTIDE SEQUENCE [LARGE SCALE GENOMIC DNA]</scope>
</reference>
<proteinExistence type="predicted"/>
<feature type="transmembrane region" description="Helical" evidence="1">
    <location>
        <begin position="253"/>
        <end position="276"/>
    </location>
</feature>
<dbReference type="InterPro" id="IPR001173">
    <property type="entry name" value="Glyco_trans_2-like"/>
</dbReference>
<reference evidence="5" key="4">
    <citation type="submission" date="2017-10" db="EMBL/GenBank/DDBJ databases">
        <authorList>
            <person name="Banno H."/>
            <person name="Chua N.-H."/>
        </authorList>
    </citation>
    <scope>NUCLEOTIDE SEQUENCE [LARGE SCALE GENOMIC DNA]</scope>
    <source>
        <strain evidence="5">Kuenenia_mbr1_ru-nijmegen</strain>
    </source>
</reference>
<dbReference type="RefSeq" id="WP_099324163.1">
    <property type="nucleotide sequence ID" value="NZ_CP049055.1"/>
</dbReference>
<dbReference type="InterPro" id="IPR050256">
    <property type="entry name" value="Glycosyltransferase_2"/>
</dbReference>
<dbReference type="Proteomes" id="UP000221734">
    <property type="component" value="Chromosome Kuenenia_stuttgartiensis_MBR1"/>
</dbReference>
<dbReference type="CDD" id="cd04179">
    <property type="entry name" value="DPM_DPG-synthase_like"/>
    <property type="match status" value="1"/>
</dbReference>
<dbReference type="EC" id="2.4.1.117" evidence="3 4"/>
<name>Q1Q267_KUEST</name>
<dbReference type="SUPFAM" id="SSF53448">
    <property type="entry name" value="Nucleotide-diphospho-sugar transferases"/>
    <property type="match status" value="1"/>
</dbReference>
<evidence type="ECO:0000313" key="6">
    <source>
        <dbReference type="Proteomes" id="UP000221734"/>
    </source>
</evidence>
<keyword evidence="1" id="KW-0472">Membrane</keyword>
<gene>
    <name evidence="3" type="primary">Alg5</name>
    <name evidence="4" type="synonym">alg</name>
    <name evidence="5" type="synonym">alg5</name>
    <name evidence="4" type="ORF">KsCSTR_17470</name>
    <name evidence="5" type="ORF">KSMBR1_0797</name>
    <name evidence="3" type="ORF">kuste3335</name>
</gene>
<reference evidence="4 7" key="5">
    <citation type="submission" date="2020-02" db="EMBL/GenBank/DDBJ databases">
        <title>Newly sequenced genome of strain CSTR1 showed variability in Candidatus Kuenenia stuttgartiensis genomes.</title>
        <authorList>
            <person name="Ding C."/>
            <person name="Adrian L."/>
        </authorList>
    </citation>
    <scope>NUCLEOTIDE SEQUENCE [LARGE SCALE GENOMIC DNA]</scope>
    <source>
        <strain evidence="4 7">CSTR1</strain>
    </source>
</reference>
<dbReference type="AlphaFoldDB" id="Q1Q267"/>
<reference evidence="3" key="2">
    <citation type="submission" date="2006-01" db="EMBL/GenBank/DDBJ databases">
        <authorList>
            <person name="Genoscope"/>
        </authorList>
    </citation>
    <scope>NUCLEOTIDE SEQUENCE</scope>
</reference>
<dbReference type="EMBL" id="CP049055">
    <property type="protein sequence ID" value="QII11126.1"/>
    <property type="molecule type" value="Genomic_DNA"/>
</dbReference>